<gene>
    <name evidence="1" type="ORF">AMELA_G00009650</name>
</gene>
<comment type="caution">
    <text evidence="1">The sequence shown here is derived from an EMBL/GenBank/DDBJ whole genome shotgun (WGS) entry which is preliminary data.</text>
</comment>
<protein>
    <submittedName>
        <fullName evidence="1">Uncharacterized protein</fullName>
    </submittedName>
</protein>
<evidence type="ECO:0000313" key="2">
    <source>
        <dbReference type="Proteomes" id="UP000593565"/>
    </source>
</evidence>
<proteinExistence type="predicted"/>
<evidence type="ECO:0000313" key="1">
    <source>
        <dbReference type="EMBL" id="KAF4094132.1"/>
    </source>
</evidence>
<dbReference type="EMBL" id="JAAGNN010000001">
    <property type="protein sequence ID" value="KAF4094132.1"/>
    <property type="molecule type" value="Genomic_DNA"/>
</dbReference>
<reference evidence="1 2" key="1">
    <citation type="submission" date="2020-02" db="EMBL/GenBank/DDBJ databases">
        <title>A chromosome-scale genome assembly of the black bullhead catfish (Ameiurus melas).</title>
        <authorList>
            <person name="Wen M."/>
            <person name="Zham M."/>
            <person name="Cabau C."/>
            <person name="Klopp C."/>
            <person name="Donnadieu C."/>
            <person name="Roques C."/>
            <person name="Bouchez O."/>
            <person name="Lampietro C."/>
            <person name="Jouanno E."/>
            <person name="Herpin A."/>
            <person name="Louis A."/>
            <person name="Berthelot C."/>
            <person name="Parey E."/>
            <person name="Roest-Crollius H."/>
            <person name="Braasch I."/>
            <person name="Postlethwait J."/>
            <person name="Robinson-Rechavi M."/>
            <person name="Echchiki A."/>
            <person name="Begum T."/>
            <person name="Montfort J."/>
            <person name="Schartl M."/>
            <person name="Bobe J."/>
            <person name="Guiguen Y."/>
        </authorList>
    </citation>
    <scope>NUCLEOTIDE SEQUENCE [LARGE SCALE GENOMIC DNA]</scope>
    <source>
        <strain evidence="1">M_S1</strain>
        <tissue evidence="1">Blood</tissue>
    </source>
</reference>
<dbReference type="Proteomes" id="UP000593565">
    <property type="component" value="Unassembled WGS sequence"/>
</dbReference>
<dbReference type="AlphaFoldDB" id="A0A7J6BGX3"/>
<organism evidence="1 2">
    <name type="scientific">Ameiurus melas</name>
    <name type="common">Black bullhead</name>
    <name type="synonym">Silurus melas</name>
    <dbReference type="NCBI Taxonomy" id="219545"/>
    <lineage>
        <taxon>Eukaryota</taxon>
        <taxon>Metazoa</taxon>
        <taxon>Chordata</taxon>
        <taxon>Craniata</taxon>
        <taxon>Vertebrata</taxon>
        <taxon>Euteleostomi</taxon>
        <taxon>Actinopterygii</taxon>
        <taxon>Neopterygii</taxon>
        <taxon>Teleostei</taxon>
        <taxon>Ostariophysi</taxon>
        <taxon>Siluriformes</taxon>
        <taxon>Ictaluridae</taxon>
        <taxon>Ameiurus</taxon>
    </lineage>
</organism>
<keyword evidence="2" id="KW-1185">Reference proteome</keyword>
<name>A0A7J6BGX3_AMEME</name>
<accession>A0A7J6BGX3</accession>
<sequence length="69" mass="7697">MYNETPVIISEFTISSQSLIVIHRKVDLNHCPKHDENRTLQSVQPCKRNAPEGKPILSLRLGVGGITCL</sequence>